<accession>A0A7C3YZ17</accession>
<evidence type="ECO:0000256" key="1">
    <source>
        <dbReference type="SAM" id="Phobius"/>
    </source>
</evidence>
<feature type="transmembrane region" description="Helical" evidence="1">
    <location>
        <begin position="224"/>
        <end position="249"/>
    </location>
</feature>
<name>A0A7C3YZ17_UNCW3</name>
<keyword evidence="1" id="KW-0472">Membrane</keyword>
<feature type="transmembrane region" description="Helical" evidence="1">
    <location>
        <begin position="287"/>
        <end position="312"/>
    </location>
</feature>
<evidence type="ECO:0000313" key="2">
    <source>
        <dbReference type="EMBL" id="HGE98557.1"/>
    </source>
</evidence>
<dbReference type="AlphaFoldDB" id="A0A7C3YZ17"/>
<reference evidence="2" key="1">
    <citation type="journal article" date="2020" name="mSystems">
        <title>Genome- and Community-Level Interaction Insights into Carbon Utilization and Element Cycling Functions of Hydrothermarchaeota in Hydrothermal Sediment.</title>
        <authorList>
            <person name="Zhou Z."/>
            <person name="Liu Y."/>
            <person name="Xu W."/>
            <person name="Pan J."/>
            <person name="Luo Z.H."/>
            <person name="Li M."/>
        </authorList>
    </citation>
    <scope>NUCLEOTIDE SEQUENCE [LARGE SCALE GENOMIC DNA]</scope>
    <source>
        <strain evidence="2">SpSt-906</strain>
    </source>
</reference>
<gene>
    <name evidence="2" type="ORF">ENX07_00580</name>
</gene>
<comment type="caution">
    <text evidence="2">The sequence shown here is derived from an EMBL/GenBank/DDBJ whole genome shotgun (WGS) entry which is preliminary data.</text>
</comment>
<feature type="transmembrane region" description="Helical" evidence="1">
    <location>
        <begin position="261"/>
        <end position="281"/>
    </location>
</feature>
<sequence length="318" mass="37723">MPILERRNLLGNADFSWAQFSGNTDFAFARFLKKTDFRSSRVNLLDFTSCEIFSFLRLREIQQIEGNSDPPIILLRDLRFWENGHILLEDFVPSGISFLHTNFHIVHPRIYLIRMDWGKEKIILDDIFKRKIKAEKEEERSKWEIVYKPIEEMSEEKKVEEIERCYRQIRLAYEAMGEYPDAGDFYLQEMRIREKRLKGIIKILHWLYGWVSKYGESPARAFCWLIGIWLGSAFLYLFTGFNFSGYNVLYLPKFAISKIRILLAVSFAFINLIPGYFRFIIQPQTNPLLTTIISIIEGFLGIIVLTLFLLAIRRRFKR</sequence>
<proteinExistence type="predicted"/>
<keyword evidence="1" id="KW-1133">Transmembrane helix</keyword>
<dbReference type="EMBL" id="DTMQ01000007">
    <property type="protein sequence ID" value="HGE98557.1"/>
    <property type="molecule type" value="Genomic_DNA"/>
</dbReference>
<keyword evidence="1" id="KW-0812">Transmembrane</keyword>
<evidence type="ECO:0008006" key="3">
    <source>
        <dbReference type="Google" id="ProtNLM"/>
    </source>
</evidence>
<organism evidence="2">
    <name type="scientific">candidate division WOR-3 bacterium</name>
    <dbReference type="NCBI Taxonomy" id="2052148"/>
    <lineage>
        <taxon>Bacteria</taxon>
        <taxon>Bacteria division WOR-3</taxon>
    </lineage>
</organism>
<protein>
    <recommendedName>
        <fullName evidence="3">Pentapeptide repeat-containing protein</fullName>
    </recommendedName>
</protein>